<sequence>MYSHVKLANFRTYFSVTLFDLVQNCQVELEIRTDKSIKSVRQAVNEMSIGGGQGMLITRKIKKAGKIENLFFPKFTSSNVLSMRRFLRDHGYTCYFPRFQDLAFFQTHVVDPRAYSASSLSFLRLVNSLFLAIPHTFPLILKIENSHNGITKNRISIGFKLIIGNKGATKHVAFDNTSHNQGSLFEGCFLLIKIFRPSLKIYQFEEKKFCDQSRKKKEEEEENNAYRTINGNVFIKLICSSLVHSFVETQSLIYKIVHLEKKLVFNETPELALILVLDPSHKSLFGLGLDIPGESEERGFNILVELGTGLYELHAVLDGELFAPLLAHLSPVVHVALVSDEHSLYIGGRVLLDVADPVSDRVERFFGRDVVDEQDAHGAPVVRGGYGAKALLAGRVPNLQLDLLAVQLDGADLEVYAYGADERGVVLVFGEAEEHAGLADARVADQQQFEQVVVRFGHLN</sequence>
<protein>
    <submittedName>
        <fullName evidence="1">Uncharacterized protein</fullName>
    </submittedName>
</protein>
<accession>A0A3M7PDP5</accession>
<proteinExistence type="predicted"/>
<keyword evidence="2" id="KW-1185">Reference proteome</keyword>
<organism evidence="1 2">
    <name type="scientific">Brachionus plicatilis</name>
    <name type="common">Marine rotifer</name>
    <name type="synonym">Brachionus muelleri</name>
    <dbReference type="NCBI Taxonomy" id="10195"/>
    <lineage>
        <taxon>Eukaryota</taxon>
        <taxon>Metazoa</taxon>
        <taxon>Spiralia</taxon>
        <taxon>Gnathifera</taxon>
        <taxon>Rotifera</taxon>
        <taxon>Eurotatoria</taxon>
        <taxon>Monogononta</taxon>
        <taxon>Pseudotrocha</taxon>
        <taxon>Ploima</taxon>
        <taxon>Brachionidae</taxon>
        <taxon>Brachionus</taxon>
    </lineage>
</organism>
<reference evidence="1 2" key="1">
    <citation type="journal article" date="2018" name="Sci. Rep.">
        <title>Genomic signatures of local adaptation to the degree of environmental predictability in rotifers.</title>
        <authorList>
            <person name="Franch-Gras L."/>
            <person name="Hahn C."/>
            <person name="Garcia-Roger E.M."/>
            <person name="Carmona M.J."/>
            <person name="Serra M."/>
            <person name="Gomez A."/>
        </authorList>
    </citation>
    <scope>NUCLEOTIDE SEQUENCE [LARGE SCALE GENOMIC DNA]</scope>
    <source>
        <strain evidence="1">HYR1</strain>
    </source>
</reference>
<evidence type="ECO:0000313" key="1">
    <source>
        <dbReference type="EMBL" id="RMZ97236.1"/>
    </source>
</evidence>
<dbReference type="EMBL" id="REGN01011537">
    <property type="protein sequence ID" value="RMZ97236.1"/>
    <property type="molecule type" value="Genomic_DNA"/>
</dbReference>
<comment type="caution">
    <text evidence="1">The sequence shown here is derived from an EMBL/GenBank/DDBJ whole genome shotgun (WGS) entry which is preliminary data.</text>
</comment>
<evidence type="ECO:0000313" key="2">
    <source>
        <dbReference type="Proteomes" id="UP000276133"/>
    </source>
</evidence>
<name>A0A3M7PDP5_BRAPC</name>
<dbReference type="OrthoDB" id="10065837at2759"/>
<dbReference type="Proteomes" id="UP000276133">
    <property type="component" value="Unassembled WGS sequence"/>
</dbReference>
<dbReference type="AlphaFoldDB" id="A0A3M7PDP5"/>
<gene>
    <name evidence="1" type="ORF">BpHYR1_038514</name>
</gene>